<dbReference type="PANTHER" id="PTHR35024">
    <property type="entry name" value="HYPOTHETICAL CYTOSOLIC PROTEIN"/>
    <property type="match status" value="1"/>
</dbReference>
<dbReference type="InterPro" id="IPR007607">
    <property type="entry name" value="BacA/B"/>
</dbReference>
<dbReference type="PANTHER" id="PTHR35024:SF4">
    <property type="entry name" value="POLYMER-FORMING CYTOSKELETAL PROTEIN"/>
    <property type="match status" value="1"/>
</dbReference>
<gene>
    <name evidence="2" type="ORF">J2X07_000074</name>
</gene>
<accession>A0ABU1TV60</accession>
<comment type="similarity">
    <text evidence="1">Belongs to the bactofilin family.</text>
</comment>
<comment type="caution">
    <text evidence="2">The sequence shown here is derived from an EMBL/GenBank/DDBJ whole genome shotgun (WGS) entry which is preliminary data.</text>
</comment>
<evidence type="ECO:0000313" key="3">
    <source>
        <dbReference type="Proteomes" id="UP001258181"/>
    </source>
</evidence>
<protein>
    <submittedName>
        <fullName evidence="2">Cytoskeletal protein CcmA (Bactofilin family)</fullName>
    </submittedName>
</protein>
<evidence type="ECO:0000313" key="2">
    <source>
        <dbReference type="EMBL" id="MDR7071099.1"/>
    </source>
</evidence>
<dbReference type="EMBL" id="JAVDWA010000001">
    <property type="protein sequence ID" value="MDR7071099.1"/>
    <property type="molecule type" value="Genomic_DNA"/>
</dbReference>
<dbReference type="Pfam" id="PF04519">
    <property type="entry name" value="Bactofilin"/>
    <property type="match status" value="1"/>
</dbReference>
<name>A0ABU1TV60_9BACL</name>
<keyword evidence="3" id="KW-1185">Reference proteome</keyword>
<organism evidence="2 3">
    <name type="scientific">Fictibacillus barbaricus</name>
    <dbReference type="NCBI Taxonomy" id="182136"/>
    <lineage>
        <taxon>Bacteria</taxon>
        <taxon>Bacillati</taxon>
        <taxon>Bacillota</taxon>
        <taxon>Bacilli</taxon>
        <taxon>Bacillales</taxon>
        <taxon>Fictibacillaceae</taxon>
        <taxon>Fictibacillus</taxon>
    </lineage>
</organism>
<evidence type="ECO:0000256" key="1">
    <source>
        <dbReference type="ARBA" id="ARBA00044755"/>
    </source>
</evidence>
<proteinExistence type="inferred from homology"/>
<dbReference type="Proteomes" id="UP001258181">
    <property type="component" value="Unassembled WGS sequence"/>
</dbReference>
<dbReference type="RefSeq" id="WP_310255455.1">
    <property type="nucleotide sequence ID" value="NZ_JAVDWA010000001.1"/>
</dbReference>
<reference evidence="2 3" key="1">
    <citation type="submission" date="2023-07" db="EMBL/GenBank/DDBJ databases">
        <title>Sorghum-associated microbial communities from plants grown in Nebraska, USA.</title>
        <authorList>
            <person name="Schachtman D."/>
        </authorList>
    </citation>
    <scope>NUCLEOTIDE SEQUENCE [LARGE SCALE GENOMIC DNA]</scope>
    <source>
        <strain evidence="2 3">BE211</strain>
    </source>
</reference>
<sequence>MEKTVQNNIKISGSSSVGGGVFNQVKINGSGKIISDIECEVFSCNGSSIIEGNLKAETIKVSGSADIEGNVTAEEITVSGNSEIDGNLDCEVIKVNGSASIKGNVKGKEILINGTSNIEGNVSSEEVEVRGQAKIKGDCEAEVFISRGNFKINGLLNAGNIDLELLRHCEAKEIGGENIIVRKNIENAGVKKLIKFLVNQSNDYLTADVIEGDKIYLEYTQAKVVRGNTIEIGPGCSIESIEYKETLEIDENAKVGKQNKI</sequence>